<protein>
    <submittedName>
        <fullName evidence="2">Uncharacterized protein</fullName>
    </submittedName>
</protein>
<dbReference type="EMBL" id="IACM01176085">
    <property type="protein sequence ID" value="LAB44669.1"/>
    <property type="molecule type" value="Transcribed_RNA"/>
</dbReference>
<feature type="chain" id="PRO_5015078634" evidence="1">
    <location>
        <begin position="21"/>
        <end position="120"/>
    </location>
</feature>
<reference evidence="2" key="2">
    <citation type="submission" date="2017-11" db="EMBL/GenBank/DDBJ databases">
        <title>Coralsnake Venomics: Analyses of Venom Gland Transcriptomes and Proteomes of Six Brazilian Taxa.</title>
        <authorList>
            <person name="Aird S.D."/>
            <person name="Jorge da Silva N."/>
            <person name="Qiu L."/>
            <person name="Villar-Briones A."/>
            <person name="Aparecida-Saddi V."/>
            <person name="Campos-Telles M.P."/>
            <person name="Grau M."/>
            <person name="Mikheyev A.S."/>
        </authorList>
    </citation>
    <scope>NUCLEOTIDE SEQUENCE</scope>
    <source>
        <tissue evidence="2">Venom_gland</tissue>
    </source>
</reference>
<feature type="signal peptide" evidence="1">
    <location>
        <begin position="1"/>
        <end position="20"/>
    </location>
</feature>
<dbReference type="EMBL" id="IACM01176084">
    <property type="protein sequence ID" value="LAB44666.1"/>
    <property type="molecule type" value="Transcribed_RNA"/>
</dbReference>
<evidence type="ECO:0000313" key="2">
    <source>
        <dbReference type="EMBL" id="LAB44666.1"/>
    </source>
</evidence>
<reference evidence="2" key="1">
    <citation type="submission" date="2017-07" db="EMBL/GenBank/DDBJ databases">
        <authorList>
            <person name="Mikheyev A."/>
            <person name="Grau M."/>
        </authorList>
    </citation>
    <scope>NUCLEOTIDE SEQUENCE</scope>
    <source>
        <tissue evidence="2">Venom_gland</tissue>
    </source>
</reference>
<organism evidence="2">
    <name type="scientific">Micrurus spixii</name>
    <name type="common">Amazon coral snake</name>
    <dbReference type="NCBI Taxonomy" id="129469"/>
    <lineage>
        <taxon>Eukaryota</taxon>
        <taxon>Metazoa</taxon>
        <taxon>Chordata</taxon>
        <taxon>Craniata</taxon>
        <taxon>Vertebrata</taxon>
        <taxon>Euteleostomi</taxon>
        <taxon>Lepidosauria</taxon>
        <taxon>Squamata</taxon>
        <taxon>Bifurcata</taxon>
        <taxon>Unidentata</taxon>
        <taxon>Episquamata</taxon>
        <taxon>Toxicofera</taxon>
        <taxon>Serpentes</taxon>
        <taxon>Colubroidea</taxon>
        <taxon>Elapidae</taxon>
        <taxon>Elapinae</taxon>
        <taxon>Micrurus</taxon>
    </lineage>
</organism>
<dbReference type="AlphaFoldDB" id="A0A2D4NI75"/>
<accession>A0A2D4NI75</accession>
<name>A0A2D4NI75_9SAUR</name>
<evidence type="ECO:0000256" key="1">
    <source>
        <dbReference type="SAM" id="SignalP"/>
    </source>
</evidence>
<sequence>MMPFYAISFVLIFPNHFIDGCDILVKSNCCSTPGYKHHAEHEDLRRVLREKFSIASGHVLKTDLLQCCLISGSYLRNMYTCLTEDPPILPPDSPLKSQTMAFAVSAYLPGFQLHLLRAQK</sequence>
<proteinExistence type="predicted"/>
<keyword evidence="1" id="KW-0732">Signal</keyword>